<dbReference type="Proteomes" id="UP000807825">
    <property type="component" value="Unassembled WGS sequence"/>
</dbReference>
<feature type="domain" description="PAS" evidence="2">
    <location>
        <begin position="51"/>
        <end position="117"/>
    </location>
</feature>
<dbReference type="NCBIfam" id="TIGR00229">
    <property type="entry name" value="sensory_box"/>
    <property type="match status" value="1"/>
</dbReference>
<dbReference type="InterPro" id="IPR013656">
    <property type="entry name" value="PAS_4"/>
</dbReference>
<dbReference type="InterPro" id="IPR000014">
    <property type="entry name" value="PAS"/>
</dbReference>
<evidence type="ECO:0000259" key="2">
    <source>
        <dbReference type="SMART" id="SM00091"/>
    </source>
</evidence>
<evidence type="ECO:0000313" key="4">
    <source>
        <dbReference type="Proteomes" id="UP000807825"/>
    </source>
</evidence>
<reference evidence="3" key="1">
    <citation type="submission" date="2020-07" db="EMBL/GenBank/DDBJ databases">
        <title>Huge and variable diversity of episymbiotic CPR bacteria and DPANN archaea in groundwater ecosystems.</title>
        <authorList>
            <person name="He C.Y."/>
            <person name="Keren R."/>
            <person name="Whittaker M."/>
            <person name="Farag I.F."/>
            <person name="Doudna J."/>
            <person name="Cate J.H.D."/>
            <person name="Banfield J.F."/>
        </authorList>
    </citation>
    <scope>NUCLEOTIDE SEQUENCE</scope>
    <source>
        <strain evidence="3">NC_groundwater_1664_Pr3_B-0.1um_52_9</strain>
    </source>
</reference>
<feature type="domain" description="PAS" evidence="2">
    <location>
        <begin position="227"/>
        <end position="294"/>
    </location>
</feature>
<dbReference type="Pfam" id="PF13188">
    <property type="entry name" value="PAS_8"/>
    <property type="match status" value="1"/>
</dbReference>
<sequence>MKETDLPSFDSPEEIQAPPTTPPTLSIDLITLFTSDVYSSGTFDLSAISSSSIGRLLDALPIPVLLIDQWFQVGFANRSCAKISTDYRKIRGVPFANLVPLPNDVDRAQTLTQKIQALIERAFETRRPQISEAILEIENNRIWARLHLRSVRIGLERHVLLIIEDLTHEKKQIILTQRNDEKYRKANCELGRRLDELTEEVRRLSEHLELETTKHMQTTESLSKQSGMFDELWNRMPAGLAVIGNNGSVKRVNPKFREMFGYDVSDLEGNREWISGWSVPGAEPFPDSVSDWADVFELTDERDSIQGSLQVVSKYGGSNTVNLTVLKAPDQELLMIFDAIGESRDQNV</sequence>
<dbReference type="Pfam" id="PF08448">
    <property type="entry name" value="PAS_4"/>
    <property type="match status" value="1"/>
</dbReference>
<comment type="caution">
    <text evidence="3">The sequence shown here is derived from an EMBL/GenBank/DDBJ whole genome shotgun (WGS) entry which is preliminary data.</text>
</comment>
<name>A0A9D6V4R0_9BACT</name>
<proteinExistence type="predicted"/>
<dbReference type="Gene3D" id="3.30.450.20">
    <property type="entry name" value="PAS domain"/>
    <property type="match status" value="2"/>
</dbReference>
<protein>
    <submittedName>
        <fullName evidence="3">PAS domain-containing protein</fullName>
    </submittedName>
</protein>
<gene>
    <name evidence="3" type="ORF">HY912_20155</name>
</gene>
<organism evidence="3 4">
    <name type="scientific">Desulfomonile tiedjei</name>
    <dbReference type="NCBI Taxonomy" id="2358"/>
    <lineage>
        <taxon>Bacteria</taxon>
        <taxon>Pseudomonadati</taxon>
        <taxon>Thermodesulfobacteriota</taxon>
        <taxon>Desulfomonilia</taxon>
        <taxon>Desulfomonilales</taxon>
        <taxon>Desulfomonilaceae</taxon>
        <taxon>Desulfomonile</taxon>
    </lineage>
</organism>
<evidence type="ECO:0000313" key="3">
    <source>
        <dbReference type="EMBL" id="MBI5251813.1"/>
    </source>
</evidence>
<accession>A0A9D6V4R0</accession>
<evidence type="ECO:0000256" key="1">
    <source>
        <dbReference type="SAM" id="MobiDB-lite"/>
    </source>
</evidence>
<dbReference type="SMART" id="SM00091">
    <property type="entry name" value="PAS"/>
    <property type="match status" value="2"/>
</dbReference>
<dbReference type="AlphaFoldDB" id="A0A9D6V4R0"/>
<dbReference type="InterPro" id="IPR035965">
    <property type="entry name" value="PAS-like_dom_sf"/>
</dbReference>
<dbReference type="EMBL" id="JACRDE010000525">
    <property type="protein sequence ID" value="MBI5251813.1"/>
    <property type="molecule type" value="Genomic_DNA"/>
</dbReference>
<dbReference type="SUPFAM" id="SSF55785">
    <property type="entry name" value="PYP-like sensor domain (PAS domain)"/>
    <property type="match status" value="1"/>
</dbReference>
<feature type="region of interest" description="Disordered" evidence="1">
    <location>
        <begin position="1"/>
        <end position="22"/>
    </location>
</feature>